<evidence type="ECO:0000256" key="2">
    <source>
        <dbReference type="SAM" id="Phobius"/>
    </source>
</evidence>
<dbReference type="InterPro" id="IPR011990">
    <property type="entry name" value="TPR-like_helical_dom_sf"/>
</dbReference>
<feature type="compositionally biased region" description="Basic and acidic residues" evidence="1">
    <location>
        <begin position="84"/>
        <end position="95"/>
    </location>
</feature>
<evidence type="ECO:0000313" key="4">
    <source>
        <dbReference type="Proteomes" id="UP001596337"/>
    </source>
</evidence>
<evidence type="ECO:0000313" key="3">
    <source>
        <dbReference type="EMBL" id="MFC6868281.1"/>
    </source>
</evidence>
<dbReference type="SUPFAM" id="SSF48452">
    <property type="entry name" value="TPR-like"/>
    <property type="match status" value="1"/>
</dbReference>
<feature type="region of interest" description="Disordered" evidence="1">
    <location>
        <begin position="76"/>
        <end position="95"/>
    </location>
</feature>
<keyword evidence="4" id="KW-1185">Reference proteome</keyword>
<keyword evidence="2" id="KW-0472">Membrane</keyword>
<evidence type="ECO:0008006" key="5">
    <source>
        <dbReference type="Google" id="ProtNLM"/>
    </source>
</evidence>
<reference evidence="4" key="1">
    <citation type="journal article" date="2019" name="Int. J. Syst. Evol. Microbiol.">
        <title>The Global Catalogue of Microorganisms (GCM) 10K type strain sequencing project: providing services to taxonomists for standard genome sequencing and annotation.</title>
        <authorList>
            <consortium name="The Broad Institute Genomics Platform"/>
            <consortium name="The Broad Institute Genome Sequencing Center for Infectious Disease"/>
            <person name="Wu L."/>
            <person name="Ma J."/>
        </authorList>
    </citation>
    <scope>NUCLEOTIDE SEQUENCE [LARGE SCALE GENOMIC DNA]</scope>
    <source>
        <strain evidence="4">KCTC 32255</strain>
    </source>
</reference>
<dbReference type="EMBL" id="JBHSXX010000001">
    <property type="protein sequence ID" value="MFC6868281.1"/>
    <property type="molecule type" value="Genomic_DNA"/>
</dbReference>
<evidence type="ECO:0000256" key="1">
    <source>
        <dbReference type="SAM" id="MobiDB-lite"/>
    </source>
</evidence>
<organism evidence="3 4">
    <name type="scientific">Haloechinothrix salitolerans</name>
    <dbReference type="NCBI Taxonomy" id="926830"/>
    <lineage>
        <taxon>Bacteria</taxon>
        <taxon>Bacillati</taxon>
        <taxon>Actinomycetota</taxon>
        <taxon>Actinomycetes</taxon>
        <taxon>Pseudonocardiales</taxon>
        <taxon>Pseudonocardiaceae</taxon>
        <taxon>Haloechinothrix</taxon>
    </lineage>
</organism>
<feature type="transmembrane region" description="Helical" evidence="2">
    <location>
        <begin position="37"/>
        <end position="57"/>
    </location>
</feature>
<name>A0ABW2BZ81_9PSEU</name>
<feature type="region of interest" description="Disordered" evidence="1">
    <location>
        <begin position="140"/>
        <end position="166"/>
    </location>
</feature>
<keyword evidence="2" id="KW-1133">Transmembrane helix</keyword>
<gene>
    <name evidence="3" type="ORF">ACFQGD_14150</name>
</gene>
<sequence length="166" mass="18441">MRSKTLVTSIVLTGFVVLYLVLLAGRAVELLRTGEMVPVALGVGVLLLPLLGVWVLVTTWRFGLRVQRLATRLSEEGGLPDTSELPRRPSGRVDRDAADAWFADRKTELDADPDDWRGWYRIAQAYDLAGDRRRARDAMRTAVTLEERGPRRGSVGGPDGESAQRR</sequence>
<protein>
    <recommendedName>
        <fullName evidence="5">Tetratricopeptide repeat-containing protein</fullName>
    </recommendedName>
</protein>
<dbReference type="RefSeq" id="WP_345398252.1">
    <property type="nucleotide sequence ID" value="NZ_BAABLA010000028.1"/>
</dbReference>
<proteinExistence type="predicted"/>
<keyword evidence="2" id="KW-0812">Transmembrane</keyword>
<comment type="caution">
    <text evidence="3">The sequence shown here is derived from an EMBL/GenBank/DDBJ whole genome shotgun (WGS) entry which is preliminary data.</text>
</comment>
<feature type="compositionally biased region" description="Basic and acidic residues" evidence="1">
    <location>
        <begin position="140"/>
        <end position="150"/>
    </location>
</feature>
<accession>A0ABW2BZ81</accession>
<dbReference type="Proteomes" id="UP001596337">
    <property type="component" value="Unassembled WGS sequence"/>
</dbReference>